<dbReference type="EMBL" id="JYHA01000110">
    <property type="protein sequence ID" value="KKB96229.1"/>
    <property type="molecule type" value="Genomic_DNA"/>
</dbReference>
<name>A0A0F5MNU8_9RICK</name>
<reference evidence="2 3" key="1">
    <citation type="submission" date="2015-02" db="EMBL/GenBank/DDBJ databases">
        <title>Single cell genomics of a rare environmental alphaproteobacterium provides unique insights into Rickettsiaceae evolution.</title>
        <authorList>
            <person name="Martijn J."/>
            <person name="Schulz F."/>
            <person name="Zaremba-Niedzwiedzka K."/>
            <person name="Viklund J."/>
            <person name="Stepanauskas R."/>
            <person name="Andersson S.G.E."/>
            <person name="Horn M."/>
            <person name="Guy L."/>
            <person name="Ettema T.J.G."/>
        </authorList>
    </citation>
    <scope>NUCLEOTIDE SEQUENCE [LARGE SCALE GENOMIC DNA]</scope>
    <source>
        <strain evidence="2 3">SCGC AAA041-L04</strain>
    </source>
</reference>
<feature type="transmembrane region" description="Helical" evidence="1">
    <location>
        <begin position="14"/>
        <end position="34"/>
    </location>
</feature>
<gene>
    <name evidence="2" type="ORF">SZ25_00684</name>
</gene>
<evidence type="ECO:0000313" key="3">
    <source>
        <dbReference type="Proteomes" id="UP000033358"/>
    </source>
</evidence>
<keyword evidence="3" id="KW-1185">Reference proteome</keyword>
<organism evidence="2 3">
    <name type="scientific">Candidatus Arcanibacter lacustris</name>
    <dbReference type="NCBI Taxonomy" id="1607817"/>
    <lineage>
        <taxon>Bacteria</taxon>
        <taxon>Pseudomonadati</taxon>
        <taxon>Pseudomonadota</taxon>
        <taxon>Alphaproteobacteria</taxon>
        <taxon>Rickettsiales</taxon>
        <taxon>Candidatus Arcanibacter</taxon>
    </lineage>
</organism>
<evidence type="ECO:0000313" key="2">
    <source>
        <dbReference type="EMBL" id="KKB96229.1"/>
    </source>
</evidence>
<evidence type="ECO:0000256" key="1">
    <source>
        <dbReference type="SAM" id="Phobius"/>
    </source>
</evidence>
<comment type="caution">
    <text evidence="2">The sequence shown here is derived from an EMBL/GenBank/DDBJ whole genome shotgun (WGS) entry which is preliminary data.</text>
</comment>
<proteinExistence type="predicted"/>
<keyword evidence="1" id="KW-0472">Membrane</keyword>
<accession>A0A0F5MNU8</accession>
<dbReference type="AlphaFoldDB" id="A0A0F5MNU8"/>
<keyword evidence="1" id="KW-0812">Transmembrane</keyword>
<protein>
    <submittedName>
        <fullName evidence="2">Uncharacterized protein</fullName>
    </submittedName>
</protein>
<dbReference type="Proteomes" id="UP000033358">
    <property type="component" value="Unassembled WGS sequence"/>
</dbReference>
<sequence>MQTQTNKKSPTKRFVLGFIVMFILSIIVQGYVVVTSVSDEEWEKYKCSYDIQYEFLFSGLITSYRFQLEKIGFDKNGIIISSMIKLDKLIYERVKKKIPKDDLMLATFWFSSELEPIISQEHIKSPSMYVPLMLEALKTFATQDSQIKMVNDYTRYTMGYYITTFFFHEDTLPILIKSYDQWLPEVITYTSILVDKMGDGSVLFNSENLRTGPFKIVTRAYQANYYYFRESKKVDCKSREIKNMEKYINQLLDFIPKYKTIKISTKEGTNFLMEGIEVFKNGYPDLKKFMKDKCNIDLKYETFNY</sequence>
<keyword evidence="1" id="KW-1133">Transmembrane helix</keyword>